<evidence type="ECO:0000259" key="4">
    <source>
        <dbReference type="PROSITE" id="PS50835"/>
    </source>
</evidence>
<gene>
    <name evidence="5" type="ORF">STSP1_01493</name>
</gene>
<dbReference type="SUPFAM" id="SSF48726">
    <property type="entry name" value="Immunoglobulin"/>
    <property type="match status" value="1"/>
</dbReference>
<evidence type="ECO:0000256" key="1">
    <source>
        <dbReference type="ARBA" id="ARBA00022729"/>
    </source>
</evidence>
<dbReference type="SMART" id="SM00409">
    <property type="entry name" value="IG"/>
    <property type="match status" value="1"/>
</dbReference>
<dbReference type="Gene3D" id="2.60.40.10">
    <property type="entry name" value="Immunoglobulins"/>
    <property type="match status" value="1"/>
</dbReference>
<dbReference type="InterPro" id="IPR006558">
    <property type="entry name" value="LamG-like"/>
</dbReference>
<accession>A0A1W6LMT6</accession>
<dbReference type="SUPFAM" id="SSF49899">
    <property type="entry name" value="Concanavalin A-like lectins/glucanases"/>
    <property type="match status" value="2"/>
</dbReference>
<dbReference type="RefSeq" id="WP_085755773.1">
    <property type="nucleotide sequence ID" value="NZ_CP021023.1"/>
</dbReference>
<keyword evidence="2" id="KW-1015">Disulfide bond</keyword>
<proteinExistence type="predicted"/>
<dbReference type="Proteomes" id="UP000193334">
    <property type="component" value="Chromosome"/>
</dbReference>
<sequence precursor="true">MNKTVLTLIIFACGIFAGASQAELTAWWPLDEQAGPAYEIASDYPNGSIIGSPVFRAEQGPTGTNDWAYSFEGTASGVQTGIAELVPAQGDFTITAWIKTSDPHTSQAQLVSNNIWPNPGRCALGLQSGNSTFWAEGFTSGVITSTTNVSDGQWHEVSVSRIGSMFYMLVDRVVEDTYENASVSIDQTTNWRIAQRPDGTSLFNGLIADVKVYDTGYDEIYYPASNPSPSVGAENVDLNASLEWKEGVDPSDISQPNPDVKKYYLLGNFSDPSSSELQHIATLDLGDTTYGDQAGEELNLQLDETYYWRVDEAVEQSPGVLYPAGDPNNIVGGTWTFTAQSSVPVITQQPEDVLLDAEGDDGVFEAAAESESPMSYAWYKSDDFANDTFADDVQVGGNSAVLTVSSAQIDDEGFYYCELNNSSGTPVYTSPARLAVKRQLAYWTMDEEDFDSTYYLDMSTEDPVMHNADPNGTPAFVSTGIQGDAVSVDSVNSYADAGTFDPSRYSDQITISAWVRAEGTIWTGGGNGIVTKADESGRRWMLMIRSGDGGHAGTGWIRFSTYNGGDIWVGPDAAPKDEWTHIAAVVDGSGTGKVYLNGILAGQDSGWNWGTAESAKIWIGKHFADTFPGDIDDVKIYNYALSELDIALEYTGITGESICLESQRPSSQFDVNGDCIVNFEDFTEYAAQWLDCGLVPSCLD</sequence>
<evidence type="ECO:0000256" key="2">
    <source>
        <dbReference type="ARBA" id="ARBA00023157"/>
    </source>
</evidence>
<dbReference type="Pfam" id="PF13385">
    <property type="entry name" value="Laminin_G_3"/>
    <property type="match status" value="2"/>
</dbReference>
<dbReference type="SMART" id="SM00560">
    <property type="entry name" value="LamGL"/>
    <property type="match status" value="1"/>
</dbReference>
<dbReference type="CDD" id="cd00096">
    <property type="entry name" value="Ig"/>
    <property type="match status" value="1"/>
</dbReference>
<dbReference type="Gene3D" id="2.60.120.200">
    <property type="match status" value="2"/>
</dbReference>
<dbReference type="InterPro" id="IPR036179">
    <property type="entry name" value="Ig-like_dom_sf"/>
</dbReference>
<evidence type="ECO:0000313" key="6">
    <source>
        <dbReference type="Proteomes" id="UP000193334"/>
    </source>
</evidence>
<organism evidence="5 6">
    <name type="scientific">Sedimentisphaera salicampi</name>
    <dbReference type="NCBI Taxonomy" id="1941349"/>
    <lineage>
        <taxon>Bacteria</taxon>
        <taxon>Pseudomonadati</taxon>
        <taxon>Planctomycetota</taxon>
        <taxon>Phycisphaerae</taxon>
        <taxon>Sedimentisphaerales</taxon>
        <taxon>Sedimentisphaeraceae</taxon>
        <taxon>Sedimentisphaera</taxon>
    </lineage>
</organism>
<evidence type="ECO:0000256" key="3">
    <source>
        <dbReference type="SAM" id="SignalP"/>
    </source>
</evidence>
<evidence type="ECO:0000313" key="5">
    <source>
        <dbReference type="EMBL" id="ARN57098.1"/>
    </source>
</evidence>
<feature type="chain" id="PRO_5012822972" evidence="3">
    <location>
        <begin position="23"/>
        <end position="700"/>
    </location>
</feature>
<reference evidence="6" key="1">
    <citation type="submission" date="2017-04" db="EMBL/GenBank/DDBJ databases">
        <title>Comparative genomics and description of representatives of a novel lineage of planctomycetes thriving in anoxic sediments.</title>
        <authorList>
            <person name="Spring S."/>
            <person name="Bunk B."/>
            <person name="Sproer C."/>
        </authorList>
    </citation>
    <scope>NUCLEOTIDE SEQUENCE [LARGE SCALE GENOMIC DNA]</scope>
    <source>
        <strain evidence="6">ST-PulAB-D4</strain>
    </source>
</reference>
<feature type="domain" description="Ig-like" evidence="4">
    <location>
        <begin position="344"/>
        <end position="435"/>
    </location>
</feature>
<dbReference type="InterPro" id="IPR013783">
    <property type="entry name" value="Ig-like_fold"/>
</dbReference>
<dbReference type="InterPro" id="IPR007110">
    <property type="entry name" value="Ig-like_dom"/>
</dbReference>
<dbReference type="InterPro" id="IPR001791">
    <property type="entry name" value="Laminin_G"/>
</dbReference>
<dbReference type="OrthoDB" id="127107at2"/>
<keyword evidence="1 3" id="KW-0732">Signal</keyword>
<keyword evidence="6" id="KW-1185">Reference proteome</keyword>
<protein>
    <submittedName>
        <fullName evidence="5">Immunoglobulin I-set domain protein</fullName>
    </submittedName>
</protein>
<dbReference type="PROSITE" id="PS50835">
    <property type="entry name" value="IG_LIKE"/>
    <property type="match status" value="1"/>
</dbReference>
<dbReference type="InterPro" id="IPR003599">
    <property type="entry name" value="Ig_sub"/>
</dbReference>
<dbReference type="InterPro" id="IPR013320">
    <property type="entry name" value="ConA-like_dom_sf"/>
</dbReference>
<name>A0A1W6LMT6_9BACT</name>
<dbReference type="STRING" id="1941349.STSP1_01493"/>
<dbReference type="EMBL" id="CP021023">
    <property type="protein sequence ID" value="ARN57098.1"/>
    <property type="molecule type" value="Genomic_DNA"/>
</dbReference>
<feature type="signal peptide" evidence="3">
    <location>
        <begin position="1"/>
        <end position="22"/>
    </location>
</feature>
<dbReference type="AlphaFoldDB" id="A0A1W6LMT6"/>
<dbReference type="CDD" id="cd00110">
    <property type="entry name" value="LamG"/>
    <property type="match status" value="1"/>
</dbReference>
<dbReference type="KEGG" id="pbp:STSP1_01493"/>
<dbReference type="Pfam" id="PF13927">
    <property type="entry name" value="Ig_3"/>
    <property type="match status" value="1"/>
</dbReference>